<organism evidence="11 12">
    <name type="scientific">Cryptococcus depauperatus CBS 7841</name>
    <dbReference type="NCBI Taxonomy" id="1295531"/>
    <lineage>
        <taxon>Eukaryota</taxon>
        <taxon>Fungi</taxon>
        <taxon>Dikarya</taxon>
        <taxon>Basidiomycota</taxon>
        <taxon>Agaricomycotina</taxon>
        <taxon>Tremellomycetes</taxon>
        <taxon>Tremellales</taxon>
        <taxon>Cryptococcaceae</taxon>
        <taxon>Cryptococcus</taxon>
    </lineage>
</organism>
<keyword evidence="3 7" id="KW-0813">Transport</keyword>
<feature type="compositionally biased region" description="Polar residues" evidence="8">
    <location>
        <begin position="477"/>
        <end position="491"/>
    </location>
</feature>
<feature type="domain" description="Sec16 central conserved" evidence="10">
    <location>
        <begin position="1044"/>
        <end position="1175"/>
    </location>
</feature>
<accession>A0AAJ8JTN0</accession>
<feature type="region of interest" description="Disordered" evidence="8">
    <location>
        <begin position="1662"/>
        <end position="1764"/>
    </location>
</feature>
<proteinExistence type="inferred from homology"/>
<name>A0AAJ8JTN0_9TREE</name>
<evidence type="ECO:0000256" key="6">
    <source>
        <dbReference type="ARBA" id="ARBA00024687"/>
    </source>
</evidence>
<feature type="compositionally biased region" description="Pro residues" evidence="8">
    <location>
        <begin position="569"/>
        <end position="589"/>
    </location>
</feature>
<keyword evidence="4 7" id="KW-0256">Endoplasmic reticulum</keyword>
<feature type="domain" description="Sec16 Sec23-binding" evidence="9">
    <location>
        <begin position="1242"/>
        <end position="1533"/>
    </location>
</feature>
<feature type="compositionally biased region" description="Polar residues" evidence="8">
    <location>
        <begin position="241"/>
        <end position="251"/>
    </location>
</feature>
<evidence type="ECO:0000256" key="7">
    <source>
        <dbReference type="RuleBase" id="RU364101"/>
    </source>
</evidence>
<feature type="compositionally biased region" description="Polar residues" evidence="8">
    <location>
        <begin position="258"/>
        <end position="268"/>
    </location>
</feature>
<evidence type="ECO:0000256" key="3">
    <source>
        <dbReference type="ARBA" id="ARBA00022448"/>
    </source>
</evidence>
<keyword evidence="5 7" id="KW-0931">ER-Golgi transport</keyword>
<feature type="compositionally biased region" description="Basic and acidic residues" evidence="8">
    <location>
        <begin position="1725"/>
        <end position="1738"/>
    </location>
</feature>
<dbReference type="PANTHER" id="PTHR13402">
    <property type="entry name" value="RGPR-RELATED"/>
    <property type="match status" value="1"/>
</dbReference>
<dbReference type="GO" id="GO:0007030">
    <property type="term" value="P:Golgi organization"/>
    <property type="evidence" value="ECO:0007669"/>
    <property type="project" value="TreeGrafter"/>
</dbReference>
<dbReference type="GO" id="GO:0016192">
    <property type="term" value="P:vesicle-mediated transport"/>
    <property type="evidence" value="ECO:0007669"/>
    <property type="project" value="UniProtKB-KW"/>
</dbReference>
<dbReference type="Proteomes" id="UP000094043">
    <property type="component" value="Chromosome 4"/>
</dbReference>
<evidence type="ECO:0000259" key="10">
    <source>
        <dbReference type="Pfam" id="PF12932"/>
    </source>
</evidence>
<reference evidence="11" key="3">
    <citation type="submission" date="2024-01" db="EMBL/GenBank/DDBJ databases">
        <authorList>
            <person name="Coelho M.A."/>
            <person name="David-Palma M."/>
            <person name="Shea T."/>
            <person name="Sun S."/>
            <person name="Cuomo C.A."/>
            <person name="Heitman J."/>
        </authorList>
    </citation>
    <scope>NUCLEOTIDE SEQUENCE</scope>
    <source>
        <strain evidence="11">CBS 7841</strain>
    </source>
</reference>
<feature type="region of interest" description="Disordered" evidence="8">
    <location>
        <begin position="430"/>
        <end position="500"/>
    </location>
</feature>
<evidence type="ECO:0000256" key="5">
    <source>
        <dbReference type="ARBA" id="ARBA00022892"/>
    </source>
</evidence>
<sequence length="1913" mass="205676">MEEKNIQDETEGSPPDQQLANDEADQFKPNDLMAQLDDSNEGRRRESVQDHSIGQAGVLDNDGDGPRPSYQAVSKERQIEDKSDQTGPLGADQHLTPQVKENSISDHLAGVTENSTKSSKEGLDYSQTPPATTVTESSSPNVDVIPKQDTLHLIEEPSEKLEAPVDASVLLTKDDSDLVFDGIITVSKQHQQSPQNQQQIESEILADPPSASGSFAISTIPSLFEDDTNDWLGGLQDNKPHSTSPSITQGLTRPGNGQPVSQQPGMHSLSASTSVAGVQELFADDNNDWLRNSSDQSTKPFGHLEHENLEQSVATENTGAEAPQIEVPLGWYNDSGQFIWYTDDEREKVRQMMMGQAAYATVTEPQPQAPQQLQSPSYTKFSAAGGFSSGLVSPNLYTQAALSENAARRTPQPEVIPSFDNIIYQPQAPASAQYTPSTVDSASYDYSTSSYSSSASPYAPQQSPVKNYNSYGAPISSAPQNQTRAQNTQEPTKFDKMPRKQVYDAYDPPLLKKQQSFIRPASVVSTSVSPAFGISPMQVHQTTGSSLSSVPPKGSSRGPSRPASRGPSYAPPPSYTSPPTVPPVPPVPHIFPHTLSAGPPRGPSRGQSRLPSRGQSLASPPTSFDPPLRSTTATPPSGPSRRHPKSMNRLSDIELNHSASHTFDHSNNSYEPGSYTHIKTEHLSSRGSQQHSRLLASPANDAIMDGTSPVAFNLTTSPGKPGASELIDSGYGQHHQLALASEHPVIDTDVQDATKGHSEDRLQQEYMPHMSKQNELVHTAYNPHQVHNMVSEDASSVREFREGKHLLSYEPAQVTRGKESQMIPYEQAASSSISCTTMPTTDASSTRQQKPDYQFTQEPIPSYALPAVAQAAPTYAPSTVHQQSPYILPVQPSVTPYKSAPTNMVYRPDASVNQPGSSFEFASTASTNMLPSPHNAPPRQNPYDPLPENITTLAPTQSLTAPASEVHTASSLYDYPQVMNESQRVASPTHSTSLGFSPSNNHASSIPSYRSTSVDTSYVPQQVLEQRPVSEDPLGRVTLAARNAPIAVFGFGGTLITAFPGVADFGDFAKSHSRIPSYGYASGRGQLWIRQISDIVSPAALKLDQSIFPGPLLNDPSIPKGSFGEKKKKEAVVEYLKTKADEIEKGLPYLKSSGNRARREEEGKLVLIKLLEGLILGEGKIAGNPQAQEAVRLALSNPFPSTAIIAPISLSSKAELSTSLNSVTASSTAIKTANPTQLQHLSTLLAQGYKHKAAQYAVDQQLWSHALVISSAMDSEFRREIIQKFTAAELDGNNEGTAGMKAAYILIGGMNTSSLNELISAANISENVSNDQWREVVAAVLYHAKPNETSCLNDLGDRLLKIGLINAARVCFLLSPISPFYDPTSAAYERRIMLLQDHQDEETIIFTEIAEYARSLITVPKGQEQLCVGLPQLLPYKLVRAWMLAELGEIELAQRYCIAIEAGAKPSFKAAQTQSLLPLACAASLEDLLERLTGSPSIDPANTTIGGRRAVKGGSNRFGSWIEGRLTKFIAGEEGDDSALKVTMPNGKAAGPFAHFSSISPDVTGSITRNPSTADINGYSATMGHLGAQSTSRSASPASQSAYNLNSYPIHSQSQNSSGTCHGNYMPWAAEYESNNQNADPRQTTSIQAGDESDFVSLTSQLSLGSSSGTTPTSSNVPTEPHIQDTYNLDGDEDLGFGNSSLSKNKTPKPENELKGDTSVGGVKEGPKKALTRPEQHQSKSWLGRIWGKKEGGPVRANLGEESSMVYDPNQKRWVIKGAKGEVMPHVTSPPPSRAQTVSPSRSARPENTRAISATPPGSSSSNSFGTFPRSTNAPPPNMPAFTEGPGGGIRRMKSSLAMSQRPPSGPPSRTPTTETSLDELLSGSRPASKRPGSAAKKGARNRYVDVFQGEGS</sequence>
<dbReference type="Pfam" id="PF12931">
    <property type="entry name" value="TPR_Sec16"/>
    <property type="match status" value="1"/>
</dbReference>
<feature type="compositionally biased region" description="Basic and acidic residues" evidence="8">
    <location>
        <begin position="74"/>
        <end position="84"/>
    </location>
</feature>
<feature type="compositionally biased region" description="Low complexity" evidence="8">
    <location>
        <begin position="1813"/>
        <end position="1831"/>
    </location>
</feature>
<dbReference type="InterPro" id="IPR024298">
    <property type="entry name" value="Sec16_Sec23-bd"/>
</dbReference>
<dbReference type="EMBL" id="CP143787">
    <property type="protein sequence ID" value="WVN88194.1"/>
    <property type="molecule type" value="Genomic_DNA"/>
</dbReference>
<dbReference type="GO" id="GO:0015031">
    <property type="term" value="P:protein transport"/>
    <property type="evidence" value="ECO:0007669"/>
    <property type="project" value="UniProtKB-KW"/>
</dbReference>
<feature type="compositionally biased region" description="Low complexity" evidence="8">
    <location>
        <begin position="437"/>
        <end position="465"/>
    </location>
</feature>
<dbReference type="Pfam" id="PF12932">
    <property type="entry name" value="Sec16"/>
    <property type="match status" value="1"/>
</dbReference>
<reference evidence="11" key="1">
    <citation type="submission" date="2016-06" db="EMBL/GenBank/DDBJ databases">
        <authorList>
            <person name="Cuomo C."/>
            <person name="Litvintseva A."/>
            <person name="Heitman J."/>
            <person name="Chen Y."/>
            <person name="Sun S."/>
            <person name="Springer D."/>
            <person name="Dromer F."/>
            <person name="Young S."/>
            <person name="Zeng Q."/>
            <person name="Chapman S."/>
            <person name="Gujja S."/>
            <person name="Saif S."/>
            <person name="Birren B."/>
        </authorList>
    </citation>
    <scope>NUCLEOTIDE SEQUENCE</scope>
    <source>
        <strain evidence="11">CBS 7841</strain>
    </source>
</reference>
<feature type="region of interest" description="Disordered" evidence="8">
    <location>
        <begin position="828"/>
        <end position="847"/>
    </location>
</feature>
<dbReference type="GO" id="GO:0006914">
    <property type="term" value="P:autophagy"/>
    <property type="evidence" value="ECO:0007669"/>
    <property type="project" value="UniProtKB-KW"/>
</dbReference>
<evidence type="ECO:0000256" key="8">
    <source>
        <dbReference type="SAM" id="MobiDB-lite"/>
    </source>
</evidence>
<comment type="subcellular location">
    <subcellularLocation>
        <location evidence="1">Endoplasmic reticulum membrane</location>
        <topology evidence="1">Peripheral membrane protein</topology>
        <orientation evidence="1">Cytoplasmic side</orientation>
    </subcellularLocation>
</comment>
<dbReference type="PANTHER" id="PTHR13402:SF6">
    <property type="entry name" value="SECRETORY 16, ISOFORM I"/>
    <property type="match status" value="1"/>
</dbReference>
<evidence type="ECO:0000313" key="11">
    <source>
        <dbReference type="EMBL" id="WVN88194.1"/>
    </source>
</evidence>
<dbReference type="InterPro" id="IPR024340">
    <property type="entry name" value="Sec16_CCD"/>
</dbReference>
<evidence type="ECO:0000256" key="1">
    <source>
        <dbReference type="ARBA" id="ARBA00004397"/>
    </source>
</evidence>
<dbReference type="GO" id="GO:0070973">
    <property type="term" value="P:protein localization to endoplasmic reticulum exit site"/>
    <property type="evidence" value="ECO:0007669"/>
    <property type="project" value="TreeGrafter"/>
</dbReference>
<keyword evidence="7" id="KW-0072">Autophagy</keyword>
<dbReference type="RefSeq" id="XP_066068894.1">
    <property type="nucleotide sequence ID" value="XM_066212797.1"/>
</dbReference>
<feature type="compositionally biased region" description="Basic and acidic residues" evidence="8">
    <location>
        <begin position="40"/>
        <end position="49"/>
    </location>
</feature>
<dbReference type="Gene3D" id="1.25.40.1030">
    <property type="match status" value="1"/>
</dbReference>
<feature type="compositionally biased region" description="Low complexity" evidence="8">
    <location>
        <begin position="1662"/>
        <end position="1675"/>
    </location>
</feature>
<dbReference type="GO" id="GO:0005789">
    <property type="term" value="C:endoplasmic reticulum membrane"/>
    <property type="evidence" value="ECO:0007669"/>
    <property type="project" value="UniProtKB-SubCell"/>
</dbReference>
<feature type="region of interest" description="Disordered" evidence="8">
    <location>
        <begin position="988"/>
        <end position="1012"/>
    </location>
</feature>
<feature type="region of interest" description="Disordered" evidence="8">
    <location>
        <begin position="1779"/>
        <end position="1913"/>
    </location>
</feature>
<comment type="function">
    <text evidence="6 7">Involved in the initiation of assembly of the COPII coat required for the formation of transport vesicles from the endoplasmic reticulum (ER) and the selection of cargo molecules. Also involved in autophagy.</text>
</comment>
<feature type="compositionally biased region" description="Polar residues" evidence="8">
    <location>
        <begin position="605"/>
        <end position="622"/>
    </location>
</feature>
<dbReference type="GO" id="GO:0070971">
    <property type="term" value="C:endoplasmic reticulum exit site"/>
    <property type="evidence" value="ECO:0007669"/>
    <property type="project" value="UniProtKB-ARBA"/>
</dbReference>
<protein>
    <recommendedName>
        <fullName evidence="7">Protein transport protein sec16</fullName>
    </recommendedName>
</protein>
<feature type="compositionally biased region" description="Polar residues" evidence="8">
    <location>
        <begin position="125"/>
        <end position="141"/>
    </location>
</feature>
<feature type="region of interest" description="Disordered" evidence="8">
    <location>
        <begin position="235"/>
        <end position="268"/>
    </location>
</feature>
<evidence type="ECO:0000259" key="9">
    <source>
        <dbReference type="Pfam" id="PF12931"/>
    </source>
</evidence>
<evidence type="ECO:0000256" key="2">
    <source>
        <dbReference type="ARBA" id="ARBA00005927"/>
    </source>
</evidence>
<evidence type="ECO:0000256" key="4">
    <source>
        <dbReference type="ARBA" id="ARBA00022824"/>
    </source>
</evidence>
<dbReference type="KEGG" id="cdep:91087606"/>
<feature type="region of interest" description="Disordered" evidence="8">
    <location>
        <begin position="539"/>
        <end position="646"/>
    </location>
</feature>
<keyword evidence="7" id="KW-0653">Protein transport</keyword>
<comment type="similarity">
    <text evidence="2 7">Belongs to the SEC16 family.</text>
</comment>
<evidence type="ECO:0000313" key="12">
    <source>
        <dbReference type="Proteomes" id="UP000094043"/>
    </source>
</evidence>
<keyword evidence="7" id="KW-0472">Membrane</keyword>
<dbReference type="CDD" id="cd09233">
    <property type="entry name" value="ACE1-Sec16-like"/>
    <property type="match status" value="1"/>
</dbReference>
<reference evidence="11" key="2">
    <citation type="journal article" date="2022" name="Elife">
        <title>Obligate sexual reproduction of a homothallic fungus closely related to the Cryptococcus pathogenic species complex.</title>
        <authorList>
            <person name="Passer A.R."/>
            <person name="Clancey S.A."/>
            <person name="Shea T."/>
            <person name="David-Palma M."/>
            <person name="Averette A.F."/>
            <person name="Boekhout T."/>
            <person name="Porcel B.M."/>
            <person name="Nowrousian M."/>
            <person name="Cuomo C.A."/>
            <person name="Sun S."/>
            <person name="Heitman J."/>
            <person name="Coelho M.A."/>
        </authorList>
    </citation>
    <scope>NUCLEOTIDE SEQUENCE</scope>
    <source>
        <strain evidence="11">CBS 7841</strain>
    </source>
</reference>
<feature type="region of interest" description="Disordered" evidence="8">
    <location>
        <begin position="1"/>
        <end position="143"/>
    </location>
</feature>
<keyword evidence="12" id="KW-1185">Reference proteome</keyword>
<dbReference type="GeneID" id="91087606"/>
<dbReference type="GO" id="GO:0012507">
    <property type="term" value="C:ER to Golgi transport vesicle membrane"/>
    <property type="evidence" value="ECO:0007669"/>
    <property type="project" value="TreeGrafter"/>
</dbReference>
<gene>
    <name evidence="11" type="ORF">L203_103395</name>
</gene>
<feature type="compositionally biased region" description="Low complexity" evidence="8">
    <location>
        <begin position="544"/>
        <end position="568"/>
    </location>
</feature>